<sequence>MRGGLCIDHVLYSIENFRSFWRRCSLADQWDLVLHYDRAYGERTQGHISCYLNYKPLLHLSCRFKFIIQTGRDKSPWDPVLQVLVVVVRIVPTRLCADADTCVRL</sequence>
<dbReference type="InParanoid" id="A0A0C3C016"/>
<proteinExistence type="predicted"/>
<dbReference type="EMBL" id="KN832970">
    <property type="protein sequence ID" value="KIM92153.1"/>
    <property type="molecule type" value="Genomic_DNA"/>
</dbReference>
<dbReference type="AlphaFoldDB" id="A0A0C3C016"/>
<reference evidence="1 2" key="1">
    <citation type="submission" date="2014-04" db="EMBL/GenBank/DDBJ databases">
        <authorList>
            <consortium name="DOE Joint Genome Institute"/>
            <person name="Kuo A."/>
            <person name="Tarkka M."/>
            <person name="Buscot F."/>
            <person name="Kohler A."/>
            <person name="Nagy L.G."/>
            <person name="Floudas D."/>
            <person name="Copeland A."/>
            <person name="Barry K.W."/>
            <person name="Cichocki N."/>
            <person name="Veneault-Fourrey C."/>
            <person name="LaButti K."/>
            <person name="Lindquist E.A."/>
            <person name="Lipzen A."/>
            <person name="Lundell T."/>
            <person name="Morin E."/>
            <person name="Murat C."/>
            <person name="Sun H."/>
            <person name="Tunlid A."/>
            <person name="Henrissat B."/>
            <person name="Grigoriev I.V."/>
            <person name="Hibbett D.S."/>
            <person name="Martin F."/>
            <person name="Nordberg H.P."/>
            <person name="Cantor M.N."/>
            <person name="Hua S.X."/>
        </authorList>
    </citation>
    <scope>NUCLEOTIDE SEQUENCE [LARGE SCALE GENOMIC DNA]</scope>
    <source>
        <strain evidence="1 2">F 1598</strain>
    </source>
</reference>
<reference evidence="2" key="2">
    <citation type="submission" date="2015-01" db="EMBL/GenBank/DDBJ databases">
        <title>Evolutionary Origins and Diversification of the Mycorrhizal Mutualists.</title>
        <authorList>
            <consortium name="DOE Joint Genome Institute"/>
            <consortium name="Mycorrhizal Genomics Consortium"/>
            <person name="Kohler A."/>
            <person name="Kuo A."/>
            <person name="Nagy L.G."/>
            <person name="Floudas D."/>
            <person name="Copeland A."/>
            <person name="Barry K.W."/>
            <person name="Cichocki N."/>
            <person name="Veneault-Fourrey C."/>
            <person name="LaButti K."/>
            <person name="Lindquist E.A."/>
            <person name="Lipzen A."/>
            <person name="Lundell T."/>
            <person name="Morin E."/>
            <person name="Murat C."/>
            <person name="Riley R."/>
            <person name="Ohm R."/>
            <person name="Sun H."/>
            <person name="Tunlid A."/>
            <person name="Henrissat B."/>
            <person name="Grigoriev I.V."/>
            <person name="Hibbett D.S."/>
            <person name="Martin F."/>
        </authorList>
    </citation>
    <scope>NUCLEOTIDE SEQUENCE [LARGE SCALE GENOMIC DNA]</scope>
    <source>
        <strain evidence="2">F 1598</strain>
    </source>
</reference>
<evidence type="ECO:0000313" key="1">
    <source>
        <dbReference type="EMBL" id="KIM92153.1"/>
    </source>
</evidence>
<organism evidence="1 2">
    <name type="scientific">Piloderma croceum (strain F 1598)</name>
    <dbReference type="NCBI Taxonomy" id="765440"/>
    <lineage>
        <taxon>Eukaryota</taxon>
        <taxon>Fungi</taxon>
        <taxon>Dikarya</taxon>
        <taxon>Basidiomycota</taxon>
        <taxon>Agaricomycotina</taxon>
        <taxon>Agaricomycetes</taxon>
        <taxon>Agaricomycetidae</taxon>
        <taxon>Atheliales</taxon>
        <taxon>Atheliaceae</taxon>
        <taxon>Piloderma</taxon>
    </lineage>
</organism>
<keyword evidence="2" id="KW-1185">Reference proteome</keyword>
<protein>
    <submittedName>
        <fullName evidence="1">Uncharacterized protein</fullName>
    </submittedName>
</protein>
<evidence type="ECO:0000313" key="2">
    <source>
        <dbReference type="Proteomes" id="UP000054166"/>
    </source>
</evidence>
<name>A0A0C3C016_PILCF</name>
<accession>A0A0C3C016</accession>
<gene>
    <name evidence="1" type="ORF">PILCRDRAFT_113481</name>
</gene>
<dbReference type="HOGENOM" id="CLU_2237588_0_0_1"/>
<dbReference type="Proteomes" id="UP000054166">
    <property type="component" value="Unassembled WGS sequence"/>
</dbReference>